<comment type="caution">
    <text evidence="2">The sequence shown here is derived from an EMBL/GenBank/DDBJ whole genome shotgun (WGS) entry which is preliminary data.</text>
</comment>
<dbReference type="EMBL" id="JAHLJV010000086">
    <property type="protein sequence ID" value="KAK1573774.1"/>
    <property type="molecule type" value="Genomic_DNA"/>
</dbReference>
<protein>
    <recommendedName>
        <fullName evidence="4">Secreted protein</fullName>
    </recommendedName>
</protein>
<dbReference type="Proteomes" id="UP001230504">
    <property type="component" value="Unassembled WGS sequence"/>
</dbReference>
<gene>
    <name evidence="2" type="ORF">LY79DRAFT_567904</name>
</gene>
<keyword evidence="1" id="KW-0732">Signal</keyword>
<dbReference type="GeneID" id="85443170"/>
<evidence type="ECO:0000313" key="2">
    <source>
        <dbReference type="EMBL" id="KAK1573774.1"/>
    </source>
</evidence>
<proteinExistence type="predicted"/>
<organism evidence="2 3">
    <name type="scientific">Colletotrichum navitas</name>
    <dbReference type="NCBI Taxonomy" id="681940"/>
    <lineage>
        <taxon>Eukaryota</taxon>
        <taxon>Fungi</taxon>
        <taxon>Dikarya</taxon>
        <taxon>Ascomycota</taxon>
        <taxon>Pezizomycotina</taxon>
        <taxon>Sordariomycetes</taxon>
        <taxon>Hypocreomycetidae</taxon>
        <taxon>Glomerellales</taxon>
        <taxon>Glomerellaceae</taxon>
        <taxon>Colletotrichum</taxon>
        <taxon>Colletotrichum graminicola species complex</taxon>
    </lineage>
</organism>
<sequence length="70" mass="8409">MLIFFIATTLFFSSCPSFICRSSTLQIPTLLALPPYLEACGGWWRTMALDWWHWWLRRPRFTAIRWLATR</sequence>
<evidence type="ECO:0000313" key="3">
    <source>
        <dbReference type="Proteomes" id="UP001230504"/>
    </source>
</evidence>
<dbReference type="RefSeq" id="XP_060409359.1">
    <property type="nucleotide sequence ID" value="XM_060558930.1"/>
</dbReference>
<accession>A0AAD8PP26</accession>
<evidence type="ECO:0008006" key="4">
    <source>
        <dbReference type="Google" id="ProtNLM"/>
    </source>
</evidence>
<feature type="signal peptide" evidence="1">
    <location>
        <begin position="1"/>
        <end position="17"/>
    </location>
</feature>
<evidence type="ECO:0000256" key="1">
    <source>
        <dbReference type="SAM" id="SignalP"/>
    </source>
</evidence>
<reference evidence="2" key="1">
    <citation type="submission" date="2021-06" db="EMBL/GenBank/DDBJ databases">
        <title>Comparative genomics, transcriptomics and evolutionary studies reveal genomic signatures of adaptation to plant cell wall in hemibiotrophic fungi.</title>
        <authorList>
            <consortium name="DOE Joint Genome Institute"/>
            <person name="Baroncelli R."/>
            <person name="Diaz J.F."/>
            <person name="Benocci T."/>
            <person name="Peng M."/>
            <person name="Battaglia E."/>
            <person name="Haridas S."/>
            <person name="Andreopoulos W."/>
            <person name="Labutti K."/>
            <person name="Pangilinan J."/>
            <person name="Floch G.L."/>
            <person name="Makela M.R."/>
            <person name="Henrissat B."/>
            <person name="Grigoriev I.V."/>
            <person name="Crouch J.A."/>
            <person name="De Vries R.P."/>
            <person name="Sukno S.A."/>
            <person name="Thon M.R."/>
        </authorList>
    </citation>
    <scope>NUCLEOTIDE SEQUENCE</scope>
    <source>
        <strain evidence="2">CBS 125086</strain>
    </source>
</reference>
<feature type="chain" id="PRO_5041922601" description="Secreted protein" evidence="1">
    <location>
        <begin position="18"/>
        <end position="70"/>
    </location>
</feature>
<keyword evidence="3" id="KW-1185">Reference proteome</keyword>
<name>A0AAD8PP26_9PEZI</name>
<dbReference type="AlphaFoldDB" id="A0AAD8PP26"/>